<keyword evidence="5" id="KW-0410">Iron transport</keyword>
<comment type="similarity">
    <text evidence="2 14 15">Belongs to the TonB-dependent receptor family.</text>
</comment>
<evidence type="ECO:0000313" key="19">
    <source>
        <dbReference type="EMBL" id="SFU64479.1"/>
    </source>
</evidence>
<evidence type="ECO:0000256" key="13">
    <source>
        <dbReference type="ARBA" id="ARBA00023237"/>
    </source>
</evidence>
<evidence type="ECO:0000256" key="6">
    <source>
        <dbReference type="ARBA" id="ARBA00022692"/>
    </source>
</evidence>
<evidence type="ECO:0000259" key="17">
    <source>
        <dbReference type="Pfam" id="PF00593"/>
    </source>
</evidence>
<dbReference type="InterPro" id="IPR010105">
    <property type="entry name" value="TonB_sidphr_rcpt"/>
</dbReference>
<dbReference type="InterPro" id="IPR037066">
    <property type="entry name" value="Plug_dom_sf"/>
</dbReference>
<evidence type="ECO:0000256" key="1">
    <source>
        <dbReference type="ARBA" id="ARBA00004571"/>
    </source>
</evidence>
<keyword evidence="13 14" id="KW-0998">Cell outer membrane</keyword>
<dbReference type="AlphaFoldDB" id="A0A1I7HV78"/>
<evidence type="ECO:0000256" key="12">
    <source>
        <dbReference type="ARBA" id="ARBA00023170"/>
    </source>
</evidence>
<dbReference type="Gene3D" id="2.60.40.1120">
    <property type="entry name" value="Carboxypeptidase-like, regulatory domain"/>
    <property type="match status" value="1"/>
</dbReference>
<evidence type="ECO:0000256" key="2">
    <source>
        <dbReference type="ARBA" id="ARBA00009810"/>
    </source>
</evidence>
<sequence length="824" mass="90152">MRRIILLTVTLLCFGFGFSQNGKITGTIVDDETQIPLAYANITVNLTGLGATSNSDGYFSINNVTEGEYTIKISSIGYLSITKSVVVNANKNTSLGIISLQEDTQVLNEVVVENHVEKTFKKDQSITVSKMPLKDIENPQVYNTITNAVLEEQVVTNFDDALKNAPGLDKLWESTGRGGDGAGYFSLRGFSVQPTMLNGVAGVTNGSPDPANIESIEVLKGPSGTLYGSSLISYGGLINVNTKRPFYGFGGNVSYTGGSYGLNRITADVNTMLSKTEDIALRVNTAYHTQNSFQDAGFKRSFFVAPSISYQVNDKLSFYVNTEIYNGRSTNQTMLFVDRSSPLHVTNIADLNYNHKNSFTSNDLYIDTPTMSVQGFMNYKFNDNWSSQTIFARTSAKSQGYYSYLYEITSTVEGLTGNEFEDGIILARYTSKQNSETAGTNIQQNFNGNFNIGSVENKFVGGVDYLNRIVIGNNSGYGNQGFVFVGNDPTNFQAYASALHDYFGTPMATNVTNDSGVLTQAGADAGIGNSSVTYSKTRQQAIGAYVSDVAYLLPNVSVMASLRVDHFINDGNVTTESDDYEQTTVSPKFGVVYQPILDKVSVFANYMNGFSNVAPVTTPGGNTLSFDPEQANQIEFGTKLNLFNNKLSATLSYYDVQVSNTVIQLDPENYIQDGEQRNKGFEAMITGSPVEGLNIIAGYSYNDSKLEKAAEGNDFLGRRPESAGPQNLANLWASYRFNGGSLDGFGIGFGGNYASENKIFNRNTAGTFTLPEYTVLNASAFYEVDQWRFTLKLDNITNKEYYKGWSTISPQMLRSLTANLTYNF</sequence>
<evidence type="ECO:0000256" key="9">
    <source>
        <dbReference type="ARBA" id="ARBA00023065"/>
    </source>
</evidence>
<evidence type="ECO:0000256" key="4">
    <source>
        <dbReference type="ARBA" id="ARBA00022452"/>
    </source>
</evidence>
<dbReference type="PANTHER" id="PTHR32552">
    <property type="entry name" value="FERRICHROME IRON RECEPTOR-RELATED"/>
    <property type="match status" value="1"/>
</dbReference>
<feature type="chain" id="PRO_5011442535" evidence="16">
    <location>
        <begin position="20"/>
        <end position="824"/>
    </location>
</feature>
<evidence type="ECO:0000256" key="7">
    <source>
        <dbReference type="ARBA" id="ARBA00022729"/>
    </source>
</evidence>
<keyword evidence="6 14" id="KW-0812">Transmembrane</keyword>
<keyword evidence="7 16" id="KW-0732">Signal</keyword>
<dbReference type="Pfam" id="PF07715">
    <property type="entry name" value="Plug"/>
    <property type="match status" value="1"/>
</dbReference>
<dbReference type="RefSeq" id="WP_093025706.1">
    <property type="nucleotide sequence ID" value="NZ_FPBK01000011.1"/>
</dbReference>
<organism evidence="19 20">
    <name type="scientific">Pustulibacterium marinum</name>
    <dbReference type="NCBI Taxonomy" id="1224947"/>
    <lineage>
        <taxon>Bacteria</taxon>
        <taxon>Pseudomonadati</taxon>
        <taxon>Bacteroidota</taxon>
        <taxon>Flavobacteriia</taxon>
        <taxon>Flavobacteriales</taxon>
        <taxon>Flavobacteriaceae</taxon>
        <taxon>Pustulibacterium</taxon>
    </lineage>
</organism>
<feature type="domain" description="TonB-dependent receptor-like beta-barrel" evidence="17">
    <location>
        <begin position="333"/>
        <end position="796"/>
    </location>
</feature>
<keyword evidence="8" id="KW-0408">Iron</keyword>
<dbReference type="NCBIfam" id="TIGR01783">
    <property type="entry name" value="TonB-siderophor"/>
    <property type="match status" value="1"/>
</dbReference>
<dbReference type="InterPro" id="IPR039426">
    <property type="entry name" value="TonB-dep_rcpt-like"/>
</dbReference>
<evidence type="ECO:0000256" key="14">
    <source>
        <dbReference type="PROSITE-ProRule" id="PRU01360"/>
    </source>
</evidence>
<keyword evidence="4 14" id="KW-1134">Transmembrane beta strand</keyword>
<dbReference type="InterPro" id="IPR008969">
    <property type="entry name" value="CarboxyPept-like_regulatory"/>
</dbReference>
<evidence type="ECO:0000256" key="15">
    <source>
        <dbReference type="RuleBase" id="RU003357"/>
    </source>
</evidence>
<dbReference type="Pfam" id="PF13715">
    <property type="entry name" value="CarbopepD_reg_2"/>
    <property type="match status" value="1"/>
</dbReference>
<dbReference type="InterPro" id="IPR000531">
    <property type="entry name" value="Beta-barrel_TonB"/>
</dbReference>
<dbReference type="InterPro" id="IPR036942">
    <property type="entry name" value="Beta-barrel_TonB_sf"/>
</dbReference>
<evidence type="ECO:0000256" key="11">
    <source>
        <dbReference type="ARBA" id="ARBA00023136"/>
    </source>
</evidence>
<keyword evidence="12" id="KW-0675">Receptor</keyword>
<evidence type="ECO:0000259" key="18">
    <source>
        <dbReference type="Pfam" id="PF07715"/>
    </source>
</evidence>
<dbReference type="Gene3D" id="2.170.130.10">
    <property type="entry name" value="TonB-dependent receptor, plug domain"/>
    <property type="match status" value="1"/>
</dbReference>
<dbReference type="GO" id="GO:0038023">
    <property type="term" value="F:signaling receptor activity"/>
    <property type="evidence" value="ECO:0007669"/>
    <property type="project" value="InterPro"/>
</dbReference>
<evidence type="ECO:0000256" key="16">
    <source>
        <dbReference type="SAM" id="SignalP"/>
    </source>
</evidence>
<reference evidence="19 20" key="1">
    <citation type="submission" date="2016-10" db="EMBL/GenBank/DDBJ databases">
        <authorList>
            <person name="de Groot N.N."/>
        </authorList>
    </citation>
    <scope>NUCLEOTIDE SEQUENCE [LARGE SCALE GENOMIC DNA]</scope>
    <source>
        <strain evidence="19 20">CGMCC 1.12333</strain>
    </source>
</reference>
<evidence type="ECO:0000256" key="5">
    <source>
        <dbReference type="ARBA" id="ARBA00022496"/>
    </source>
</evidence>
<dbReference type="STRING" id="1224947.SAMN05216480_11142"/>
<feature type="signal peptide" evidence="16">
    <location>
        <begin position="1"/>
        <end position="19"/>
    </location>
</feature>
<dbReference type="CDD" id="cd01347">
    <property type="entry name" value="ligand_gated_channel"/>
    <property type="match status" value="1"/>
</dbReference>
<dbReference type="EMBL" id="FPBK01000011">
    <property type="protein sequence ID" value="SFU64479.1"/>
    <property type="molecule type" value="Genomic_DNA"/>
</dbReference>
<feature type="domain" description="TonB-dependent receptor plug" evidence="18">
    <location>
        <begin position="137"/>
        <end position="230"/>
    </location>
</feature>
<dbReference type="OrthoDB" id="9775095at2"/>
<dbReference type="PROSITE" id="PS52016">
    <property type="entry name" value="TONB_DEPENDENT_REC_3"/>
    <property type="match status" value="1"/>
</dbReference>
<keyword evidence="9" id="KW-0406">Ion transport</keyword>
<accession>A0A1I7HV78</accession>
<dbReference type="GO" id="GO:0015891">
    <property type="term" value="P:siderophore transport"/>
    <property type="evidence" value="ECO:0007669"/>
    <property type="project" value="InterPro"/>
</dbReference>
<keyword evidence="3 14" id="KW-0813">Transport</keyword>
<dbReference type="InterPro" id="IPR012910">
    <property type="entry name" value="Plug_dom"/>
</dbReference>
<gene>
    <name evidence="19" type="ORF">SAMN05216480_11142</name>
</gene>
<dbReference type="Gene3D" id="2.40.170.20">
    <property type="entry name" value="TonB-dependent receptor, beta-barrel domain"/>
    <property type="match status" value="1"/>
</dbReference>
<dbReference type="GO" id="GO:0015344">
    <property type="term" value="F:siderophore uptake transmembrane transporter activity"/>
    <property type="evidence" value="ECO:0007669"/>
    <property type="project" value="TreeGrafter"/>
</dbReference>
<evidence type="ECO:0000256" key="8">
    <source>
        <dbReference type="ARBA" id="ARBA00023004"/>
    </source>
</evidence>
<dbReference type="SUPFAM" id="SSF49464">
    <property type="entry name" value="Carboxypeptidase regulatory domain-like"/>
    <property type="match status" value="1"/>
</dbReference>
<dbReference type="Proteomes" id="UP000199138">
    <property type="component" value="Unassembled WGS sequence"/>
</dbReference>
<name>A0A1I7HV78_9FLAO</name>
<dbReference type="PANTHER" id="PTHR32552:SF68">
    <property type="entry name" value="FERRICHROME OUTER MEMBRANE TRANSPORTER_PHAGE RECEPTOR"/>
    <property type="match status" value="1"/>
</dbReference>
<evidence type="ECO:0000256" key="3">
    <source>
        <dbReference type="ARBA" id="ARBA00022448"/>
    </source>
</evidence>
<keyword evidence="10 15" id="KW-0798">TonB box</keyword>
<comment type="subcellular location">
    <subcellularLocation>
        <location evidence="1 14">Cell outer membrane</location>
        <topology evidence="1 14">Multi-pass membrane protein</topology>
    </subcellularLocation>
</comment>
<evidence type="ECO:0000256" key="10">
    <source>
        <dbReference type="ARBA" id="ARBA00023077"/>
    </source>
</evidence>
<keyword evidence="20" id="KW-1185">Reference proteome</keyword>
<evidence type="ECO:0000313" key="20">
    <source>
        <dbReference type="Proteomes" id="UP000199138"/>
    </source>
</evidence>
<dbReference type="Pfam" id="PF00593">
    <property type="entry name" value="TonB_dep_Rec_b-barrel"/>
    <property type="match status" value="1"/>
</dbReference>
<dbReference type="GO" id="GO:0009279">
    <property type="term" value="C:cell outer membrane"/>
    <property type="evidence" value="ECO:0007669"/>
    <property type="project" value="UniProtKB-SubCell"/>
</dbReference>
<proteinExistence type="inferred from homology"/>
<keyword evidence="11 14" id="KW-0472">Membrane</keyword>
<dbReference type="SUPFAM" id="SSF56935">
    <property type="entry name" value="Porins"/>
    <property type="match status" value="1"/>
</dbReference>
<protein>
    <submittedName>
        <fullName evidence="19">Iron complex outermembrane recepter protein</fullName>
    </submittedName>
</protein>